<evidence type="ECO:0000259" key="16">
    <source>
        <dbReference type="Pfam" id="PF07715"/>
    </source>
</evidence>
<feature type="signal peptide" evidence="14">
    <location>
        <begin position="1"/>
        <end position="23"/>
    </location>
</feature>
<reference evidence="17 18" key="1">
    <citation type="submission" date="2019-06" db="EMBL/GenBank/DDBJ databases">
        <title>Lysobacter alkalisoli sp. nov. isolated from saline-alkali soil.</title>
        <authorList>
            <person name="Sun J.-Q."/>
            <person name="Xu L."/>
        </authorList>
    </citation>
    <scope>NUCLEOTIDE SEQUENCE [LARGE SCALE GENOMIC DNA]</scope>
    <source>
        <strain evidence="17 18">SJ-36</strain>
    </source>
</reference>
<evidence type="ECO:0000256" key="14">
    <source>
        <dbReference type="SAM" id="SignalP"/>
    </source>
</evidence>
<evidence type="ECO:0000256" key="2">
    <source>
        <dbReference type="ARBA" id="ARBA00022448"/>
    </source>
</evidence>
<dbReference type="PANTHER" id="PTHR32552">
    <property type="entry name" value="FERRICHROME IRON RECEPTOR-RELATED"/>
    <property type="match status" value="1"/>
</dbReference>
<evidence type="ECO:0000313" key="18">
    <source>
        <dbReference type="Proteomes" id="UP000317199"/>
    </source>
</evidence>
<dbReference type="GO" id="GO:0015344">
    <property type="term" value="F:siderophore uptake transmembrane transporter activity"/>
    <property type="evidence" value="ECO:0007669"/>
    <property type="project" value="TreeGrafter"/>
</dbReference>
<dbReference type="EMBL" id="CP041242">
    <property type="protein sequence ID" value="QDH69894.1"/>
    <property type="molecule type" value="Genomic_DNA"/>
</dbReference>
<keyword evidence="6 14" id="KW-0732">Signal</keyword>
<gene>
    <name evidence="17" type="ORF">FKV23_07160</name>
</gene>
<evidence type="ECO:0000256" key="5">
    <source>
        <dbReference type="ARBA" id="ARBA00022692"/>
    </source>
</evidence>
<dbReference type="RefSeq" id="WP_141623234.1">
    <property type="nucleotide sequence ID" value="NZ_CP041242.1"/>
</dbReference>
<evidence type="ECO:0000256" key="3">
    <source>
        <dbReference type="ARBA" id="ARBA00022452"/>
    </source>
</evidence>
<evidence type="ECO:0000313" key="17">
    <source>
        <dbReference type="EMBL" id="QDH69894.1"/>
    </source>
</evidence>
<dbReference type="InterPro" id="IPR000531">
    <property type="entry name" value="Beta-barrel_TonB"/>
</dbReference>
<dbReference type="InterPro" id="IPR039426">
    <property type="entry name" value="TonB-dep_rcpt-like"/>
</dbReference>
<evidence type="ECO:0000256" key="8">
    <source>
        <dbReference type="ARBA" id="ARBA00023065"/>
    </source>
</evidence>
<evidence type="ECO:0000256" key="1">
    <source>
        <dbReference type="ARBA" id="ARBA00004571"/>
    </source>
</evidence>
<evidence type="ECO:0000256" key="4">
    <source>
        <dbReference type="ARBA" id="ARBA00022496"/>
    </source>
</evidence>
<feature type="domain" description="TonB-dependent receptor-like beta-barrel" evidence="15">
    <location>
        <begin position="214"/>
        <end position="645"/>
    </location>
</feature>
<keyword evidence="7" id="KW-0408">Iron</keyword>
<keyword evidence="11 12" id="KW-0998">Cell outer membrane</keyword>
<dbReference type="Pfam" id="PF07715">
    <property type="entry name" value="Plug"/>
    <property type="match status" value="1"/>
</dbReference>
<comment type="subcellular location">
    <subcellularLocation>
        <location evidence="1 12">Cell outer membrane</location>
        <topology evidence="1 12">Multi-pass membrane protein</topology>
    </subcellularLocation>
</comment>
<keyword evidence="8" id="KW-0406">Ion transport</keyword>
<protein>
    <submittedName>
        <fullName evidence="17">TonB-dependent receptor</fullName>
    </submittedName>
</protein>
<comment type="similarity">
    <text evidence="12 13">Belongs to the TonB-dependent receptor family.</text>
</comment>
<keyword evidence="17" id="KW-0675">Receptor</keyword>
<keyword evidence="18" id="KW-1185">Reference proteome</keyword>
<keyword evidence="10 12" id="KW-0472">Membrane</keyword>
<proteinExistence type="inferred from homology"/>
<dbReference type="KEGG" id="lyj:FKV23_07160"/>
<dbReference type="Gene3D" id="2.170.130.10">
    <property type="entry name" value="TonB-dependent receptor, plug domain"/>
    <property type="match status" value="1"/>
</dbReference>
<dbReference type="OrthoDB" id="7176844at2"/>
<evidence type="ECO:0000259" key="15">
    <source>
        <dbReference type="Pfam" id="PF00593"/>
    </source>
</evidence>
<dbReference type="InterPro" id="IPR036942">
    <property type="entry name" value="Beta-barrel_TonB_sf"/>
</dbReference>
<evidence type="ECO:0000256" key="6">
    <source>
        <dbReference type="ARBA" id="ARBA00022729"/>
    </source>
</evidence>
<evidence type="ECO:0000256" key="7">
    <source>
        <dbReference type="ARBA" id="ARBA00023004"/>
    </source>
</evidence>
<dbReference type="InterPro" id="IPR037066">
    <property type="entry name" value="Plug_dom_sf"/>
</dbReference>
<keyword evidence="5 12" id="KW-0812">Transmembrane</keyword>
<evidence type="ECO:0000256" key="10">
    <source>
        <dbReference type="ARBA" id="ARBA00023136"/>
    </source>
</evidence>
<dbReference type="Pfam" id="PF00593">
    <property type="entry name" value="TonB_dep_Rec_b-barrel"/>
    <property type="match status" value="1"/>
</dbReference>
<dbReference type="AlphaFoldDB" id="A0A514BR67"/>
<dbReference type="InterPro" id="IPR012910">
    <property type="entry name" value="Plug_dom"/>
</dbReference>
<keyword evidence="9 13" id="KW-0798">TonB box</keyword>
<dbReference type="GO" id="GO:0009279">
    <property type="term" value="C:cell outer membrane"/>
    <property type="evidence" value="ECO:0007669"/>
    <property type="project" value="UniProtKB-SubCell"/>
</dbReference>
<dbReference type="Gene3D" id="2.40.170.20">
    <property type="entry name" value="TonB-dependent receptor, beta-barrel domain"/>
    <property type="match status" value="1"/>
</dbReference>
<evidence type="ECO:0000256" key="11">
    <source>
        <dbReference type="ARBA" id="ARBA00023237"/>
    </source>
</evidence>
<organism evidence="17 18">
    <name type="scientific">Marilutibacter alkalisoli</name>
    <dbReference type="NCBI Taxonomy" id="2591633"/>
    <lineage>
        <taxon>Bacteria</taxon>
        <taxon>Pseudomonadati</taxon>
        <taxon>Pseudomonadota</taxon>
        <taxon>Gammaproteobacteria</taxon>
        <taxon>Lysobacterales</taxon>
        <taxon>Lysobacteraceae</taxon>
        <taxon>Marilutibacter</taxon>
    </lineage>
</organism>
<dbReference type="PROSITE" id="PS52016">
    <property type="entry name" value="TONB_DEPENDENT_REC_3"/>
    <property type="match status" value="1"/>
</dbReference>
<name>A0A514BR67_9GAMM</name>
<feature type="chain" id="PRO_5021810384" evidence="14">
    <location>
        <begin position="24"/>
        <end position="684"/>
    </location>
</feature>
<sequence length="684" mass="75675">MRKKLLTSAVLAILFATNGPAQSQSGDSAITLGKVEVRSASNGPLLANNVLTSVDVMGGDKVEDKNVMNSWELLGQMPGIQLTETRQGAESGKATFRAFNGEGYINGIKTLIDGIPSNVNSGNQRFIDMIFPLEIDYIEVVRGTNDPRYGLHNIGGNINFATRQGGNYLDGRLSYGSFNTREAQLAAGKETGSIAQNYFMGVQASDGHRDHADSSKYTLAGKWFYTDEAETLKAGLVARAYHHEADEPGFLTAEELAADRKQSPEKNANDGDDRDMWHLGAHLDKRLADGLSLSAKLYVNRYEDDRTVTFTRYPEGNAPRQRRQWDEKQTGMLSSLTWVATESVTMEAGVNFEHQDNAYRRYRYDFSIPTDFSAAPARIQNDDRYTLENVGAYVQAVFNPAESLKIVPAFRVDKFSGSTHLPADVRASLQSYGWIKQPKLSVVYAVAPAANLYANWGRTFQVLTGSTAPAYLTEGQAAYRPSINTGTEIGIKLSPVAGTEARIAAWRQDATDEVANMPSTGTTVGLGQTRRQGLDMQIASRVGERWTLWASYALQEAKVVSAFTGAGDSLAGKEVFSTPRYISNLGIDYQLDERWKLGMQGRMQGGYYIDELNEQGKYGGFKVLDASARYTLSDRFSIDLQLRNLADRKYEYVWYDNFFWGGDDQPMFSPAPGRSAYVSFNMKL</sequence>
<feature type="domain" description="TonB-dependent receptor plug" evidence="16">
    <location>
        <begin position="49"/>
        <end position="156"/>
    </location>
</feature>
<keyword evidence="2 12" id="KW-0813">Transport</keyword>
<keyword evidence="4" id="KW-0410">Iron transport</keyword>
<evidence type="ECO:0000256" key="9">
    <source>
        <dbReference type="ARBA" id="ARBA00023077"/>
    </source>
</evidence>
<accession>A0A514BR67</accession>
<dbReference type="Proteomes" id="UP000317199">
    <property type="component" value="Chromosome"/>
</dbReference>
<evidence type="ECO:0000256" key="12">
    <source>
        <dbReference type="PROSITE-ProRule" id="PRU01360"/>
    </source>
</evidence>
<keyword evidence="3 12" id="KW-1134">Transmembrane beta strand</keyword>
<evidence type="ECO:0000256" key="13">
    <source>
        <dbReference type="RuleBase" id="RU003357"/>
    </source>
</evidence>
<dbReference type="PANTHER" id="PTHR32552:SF68">
    <property type="entry name" value="FERRICHROME OUTER MEMBRANE TRANSPORTER_PHAGE RECEPTOR"/>
    <property type="match status" value="1"/>
</dbReference>
<dbReference type="SUPFAM" id="SSF56935">
    <property type="entry name" value="Porins"/>
    <property type="match status" value="1"/>
</dbReference>